<keyword evidence="2" id="KW-1185">Reference proteome</keyword>
<organism evidence="1 2">
    <name type="scientific">Lishizhenia tianjinensis</name>
    <dbReference type="NCBI Taxonomy" id="477690"/>
    <lineage>
        <taxon>Bacteria</taxon>
        <taxon>Pseudomonadati</taxon>
        <taxon>Bacteroidota</taxon>
        <taxon>Flavobacteriia</taxon>
        <taxon>Flavobacteriales</taxon>
        <taxon>Crocinitomicaceae</taxon>
        <taxon>Lishizhenia</taxon>
    </lineage>
</organism>
<dbReference type="AlphaFoldDB" id="A0A1I6Y417"/>
<dbReference type="EMBL" id="FPAS01000001">
    <property type="protein sequence ID" value="SFT45216.1"/>
    <property type="molecule type" value="Genomic_DNA"/>
</dbReference>
<dbReference type="Proteomes" id="UP000236454">
    <property type="component" value="Unassembled WGS sequence"/>
</dbReference>
<protein>
    <submittedName>
        <fullName evidence="1">Uncharacterized protein</fullName>
    </submittedName>
</protein>
<evidence type="ECO:0000313" key="2">
    <source>
        <dbReference type="Proteomes" id="UP000236454"/>
    </source>
</evidence>
<accession>A0A1I6Y417</accession>
<name>A0A1I6Y417_9FLAO</name>
<gene>
    <name evidence="1" type="ORF">SAMN05216474_0644</name>
</gene>
<dbReference type="STRING" id="477690.SAMN05216474_0644"/>
<proteinExistence type="predicted"/>
<reference evidence="1 2" key="1">
    <citation type="submission" date="2016-10" db="EMBL/GenBank/DDBJ databases">
        <authorList>
            <person name="de Groot N.N."/>
        </authorList>
    </citation>
    <scope>NUCLEOTIDE SEQUENCE [LARGE SCALE GENOMIC DNA]</scope>
    <source>
        <strain evidence="1 2">CGMCC 1.7005</strain>
    </source>
</reference>
<sequence length="223" mass="26021">MKFLRYLILPLLLFSCKKEATTIDFGYDYFGLQEGRFVVYDGMYIFHDKNLVPAHDTTFYKLKTLVGKDYIDNSGRTAREFTRFLWNDATQEWEFKDLYTAIIDGGKAELVEENQRRIKLVFAVTEDKTWDENAYNTQEEINCRYASIGASRTINGIALDTTVAVIKNEYFTFYDHERSYEVYAKGVGMVKKYYQDLRILGEDSTVIETGIEEFLTLTDFGIE</sequence>
<dbReference type="PROSITE" id="PS51257">
    <property type="entry name" value="PROKAR_LIPOPROTEIN"/>
    <property type="match status" value="1"/>
</dbReference>
<evidence type="ECO:0000313" key="1">
    <source>
        <dbReference type="EMBL" id="SFT45216.1"/>
    </source>
</evidence>
<dbReference type="OrthoDB" id="1467525at2"/>
<dbReference type="RefSeq" id="WP_090246250.1">
    <property type="nucleotide sequence ID" value="NZ_FPAS01000001.1"/>
</dbReference>